<name>A0A7W8CSJ9_9BACL</name>
<evidence type="ECO:0000313" key="3">
    <source>
        <dbReference type="Proteomes" id="UP000525923"/>
    </source>
</evidence>
<keyword evidence="1" id="KW-1133">Transmembrane helix</keyword>
<keyword evidence="3" id="KW-1185">Reference proteome</keyword>
<keyword evidence="1" id="KW-0812">Transmembrane</keyword>
<reference evidence="2 3" key="1">
    <citation type="submission" date="2020-08" db="EMBL/GenBank/DDBJ databases">
        <title>Genomic Encyclopedia of Type Strains, Phase IV (KMG-IV): sequencing the most valuable type-strain genomes for metagenomic binning, comparative biology and taxonomic classification.</title>
        <authorList>
            <person name="Goeker M."/>
        </authorList>
    </citation>
    <scope>NUCLEOTIDE SEQUENCE [LARGE SCALE GENOMIC DNA]</scope>
    <source>
        <strain evidence="2 3">DSM 15895</strain>
    </source>
</reference>
<sequence length="67" mass="7751">MFSRSLRCEKGSIYPVSAVFFLSALILMSHAVTVYIIQYKTYDSLENLHRHATIQLLKEIAQHKIPE</sequence>
<proteinExistence type="predicted"/>
<accession>A0A7W8CSJ9</accession>
<evidence type="ECO:0000256" key="1">
    <source>
        <dbReference type="SAM" id="Phobius"/>
    </source>
</evidence>
<feature type="transmembrane region" description="Helical" evidence="1">
    <location>
        <begin position="12"/>
        <end position="37"/>
    </location>
</feature>
<comment type="caution">
    <text evidence="2">The sequence shown here is derived from an EMBL/GenBank/DDBJ whole genome shotgun (WGS) entry which is preliminary data.</text>
</comment>
<dbReference type="EMBL" id="JACHHE010000005">
    <property type="protein sequence ID" value="MBB5180868.1"/>
    <property type="molecule type" value="Genomic_DNA"/>
</dbReference>
<dbReference type="Proteomes" id="UP000525923">
    <property type="component" value="Unassembled WGS sequence"/>
</dbReference>
<dbReference type="AlphaFoldDB" id="A0A7W8CSJ9"/>
<evidence type="ECO:0000313" key="2">
    <source>
        <dbReference type="EMBL" id="MBB5180868.1"/>
    </source>
</evidence>
<protein>
    <submittedName>
        <fullName evidence="2">Uncharacterized protein</fullName>
    </submittedName>
</protein>
<gene>
    <name evidence="2" type="ORF">HNQ44_002297</name>
</gene>
<organism evidence="2 3">
    <name type="scientific">Planococcus koreensis</name>
    <dbReference type="NCBI Taxonomy" id="112331"/>
    <lineage>
        <taxon>Bacteria</taxon>
        <taxon>Bacillati</taxon>
        <taxon>Bacillota</taxon>
        <taxon>Bacilli</taxon>
        <taxon>Bacillales</taxon>
        <taxon>Caryophanaceae</taxon>
        <taxon>Planococcus</taxon>
    </lineage>
</organism>
<keyword evidence="1" id="KW-0472">Membrane</keyword>